<gene>
    <name evidence="1" type="ORF">ACFFTP_14990</name>
</gene>
<proteinExistence type="predicted"/>
<evidence type="ECO:0000313" key="2">
    <source>
        <dbReference type="Proteomes" id="UP001589716"/>
    </source>
</evidence>
<evidence type="ECO:0000313" key="1">
    <source>
        <dbReference type="EMBL" id="MFB9555486.1"/>
    </source>
</evidence>
<dbReference type="EMBL" id="JBHMCT010000009">
    <property type="protein sequence ID" value="MFB9555486.1"/>
    <property type="molecule type" value="Genomic_DNA"/>
</dbReference>
<reference evidence="1 2" key="1">
    <citation type="submission" date="2024-09" db="EMBL/GenBank/DDBJ databases">
        <authorList>
            <person name="Sun Q."/>
            <person name="Mori K."/>
        </authorList>
    </citation>
    <scope>NUCLEOTIDE SEQUENCE [LARGE SCALE GENOMIC DNA]</scope>
    <source>
        <strain evidence="1 2">JCM 4414</strain>
    </source>
</reference>
<protein>
    <submittedName>
        <fullName evidence="1">Uncharacterized protein</fullName>
    </submittedName>
</protein>
<dbReference type="Proteomes" id="UP001589716">
    <property type="component" value="Unassembled WGS sequence"/>
</dbReference>
<keyword evidence="2" id="KW-1185">Reference proteome</keyword>
<dbReference type="RefSeq" id="WP_345485972.1">
    <property type="nucleotide sequence ID" value="NZ_BAAAWU010000001.1"/>
</dbReference>
<organism evidence="1 2">
    <name type="scientific">Streptomyces roseoviridis</name>
    <dbReference type="NCBI Taxonomy" id="67361"/>
    <lineage>
        <taxon>Bacteria</taxon>
        <taxon>Bacillati</taxon>
        <taxon>Actinomycetota</taxon>
        <taxon>Actinomycetes</taxon>
        <taxon>Kitasatosporales</taxon>
        <taxon>Streptomycetaceae</taxon>
        <taxon>Streptomyces</taxon>
    </lineage>
</organism>
<name>A0ABV5QPQ2_9ACTN</name>
<comment type="caution">
    <text evidence="1">The sequence shown here is derived from an EMBL/GenBank/DDBJ whole genome shotgun (WGS) entry which is preliminary data.</text>
</comment>
<sequence>MAPDPGKWERMAFIPKSRYVADPPPPVDREPFPLYSSLARQWALDGRTVPGMPDREWERLTRTPIWPR</sequence>
<accession>A0ABV5QPQ2</accession>